<keyword evidence="3" id="KW-1185">Reference proteome</keyword>
<accession>Q54HJ5</accession>
<dbReference type="VEuPathDB" id="AmoebaDB:DDB_G0289425"/>
<feature type="region of interest" description="Disordered" evidence="1">
    <location>
        <begin position="81"/>
        <end position="100"/>
    </location>
</feature>
<sequence>MDIKVYYNTKWRCRLSLQSANRCLCLRITSRNNSNAKVSLSSRIKIFNVESYYNDFKVANIMNWYPSWFVMVEVINLTLNDSPSRSNSSSSGSSRRGNNSELKFQSLDSVLRIHARNLGNRVVQVVVTVLLFNNFKKFSRSASLEIKKKSNQIKSNQIKSNQIKSNQIKSN</sequence>
<proteinExistence type="predicted"/>
<dbReference type="KEGG" id="ddi:DDB_G0289425"/>
<organism evidence="2 3">
    <name type="scientific">Dictyostelium discoideum</name>
    <name type="common">Social amoeba</name>
    <dbReference type="NCBI Taxonomy" id="44689"/>
    <lineage>
        <taxon>Eukaryota</taxon>
        <taxon>Amoebozoa</taxon>
        <taxon>Evosea</taxon>
        <taxon>Eumycetozoa</taxon>
        <taxon>Dictyostelia</taxon>
        <taxon>Dictyosteliales</taxon>
        <taxon>Dictyosteliaceae</taxon>
        <taxon>Dictyostelium</taxon>
    </lineage>
</organism>
<dbReference type="InParanoid" id="Q54HJ5"/>
<evidence type="ECO:0000313" key="3">
    <source>
        <dbReference type="Proteomes" id="UP000002195"/>
    </source>
</evidence>
<dbReference type="GeneID" id="8627128"/>
<reference evidence="2 3" key="1">
    <citation type="journal article" date="2005" name="Nature">
        <title>The genome of the social amoeba Dictyostelium discoideum.</title>
        <authorList>
            <consortium name="The Dictyostelium discoideum Sequencing Consortium"/>
            <person name="Eichinger L."/>
            <person name="Pachebat J.A."/>
            <person name="Glockner G."/>
            <person name="Rajandream M.A."/>
            <person name="Sucgang R."/>
            <person name="Berriman M."/>
            <person name="Song J."/>
            <person name="Olsen R."/>
            <person name="Szafranski K."/>
            <person name="Xu Q."/>
            <person name="Tunggal B."/>
            <person name="Kummerfeld S."/>
            <person name="Madera M."/>
            <person name="Konfortov B.A."/>
            <person name="Rivero F."/>
            <person name="Bankier A.T."/>
            <person name="Lehmann R."/>
            <person name="Hamlin N."/>
            <person name="Davies R."/>
            <person name="Gaudet P."/>
            <person name="Fey P."/>
            <person name="Pilcher K."/>
            <person name="Chen G."/>
            <person name="Saunders D."/>
            <person name="Sodergren E."/>
            <person name="Davis P."/>
            <person name="Kerhornou A."/>
            <person name="Nie X."/>
            <person name="Hall N."/>
            <person name="Anjard C."/>
            <person name="Hemphill L."/>
            <person name="Bason N."/>
            <person name="Farbrother P."/>
            <person name="Desany B."/>
            <person name="Just E."/>
            <person name="Morio T."/>
            <person name="Rost R."/>
            <person name="Churcher C."/>
            <person name="Cooper J."/>
            <person name="Haydock S."/>
            <person name="van Driessche N."/>
            <person name="Cronin A."/>
            <person name="Goodhead I."/>
            <person name="Muzny D."/>
            <person name="Mourier T."/>
            <person name="Pain A."/>
            <person name="Lu M."/>
            <person name="Harper D."/>
            <person name="Lindsay R."/>
            <person name="Hauser H."/>
            <person name="James K."/>
            <person name="Quiles M."/>
            <person name="Madan Babu M."/>
            <person name="Saito T."/>
            <person name="Buchrieser C."/>
            <person name="Wardroper A."/>
            <person name="Felder M."/>
            <person name="Thangavelu M."/>
            <person name="Johnson D."/>
            <person name="Knights A."/>
            <person name="Loulseged H."/>
            <person name="Mungall K."/>
            <person name="Oliver K."/>
            <person name="Price C."/>
            <person name="Quail M.A."/>
            <person name="Urushihara H."/>
            <person name="Hernandez J."/>
            <person name="Rabbinowitsch E."/>
            <person name="Steffen D."/>
            <person name="Sanders M."/>
            <person name="Ma J."/>
            <person name="Kohara Y."/>
            <person name="Sharp S."/>
            <person name="Simmonds M."/>
            <person name="Spiegler S."/>
            <person name="Tivey A."/>
            <person name="Sugano S."/>
            <person name="White B."/>
            <person name="Walker D."/>
            <person name="Woodward J."/>
            <person name="Winckler T."/>
            <person name="Tanaka Y."/>
            <person name="Shaulsky G."/>
            <person name="Schleicher M."/>
            <person name="Weinstock G."/>
            <person name="Rosenthal A."/>
            <person name="Cox E.C."/>
            <person name="Chisholm R.L."/>
            <person name="Gibbs R."/>
            <person name="Loomis W.F."/>
            <person name="Platzer M."/>
            <person name="Kay R.R."/>
            <person name="Williams J."/>
            <person name="Dear P.H."/>
            <person name="Noegel A.A."/>
            <person name="Barrell B."/>
            <person name="Kuspa A."/>
        </authorList>
    </citation>
    <scope>NUCLEOTIDE SEQUENCE [LARGE SCALE GENOMIC DNA]</scope>
    <source>
        <strain evidence="2 3">AX4</strain>
    </source>
</reference>
<gene>
    <name evidence="2" type="ORF">DDB_G0289425</name>
</gene>
<dbReference type="Proteomes" id="UP000002195">
    <property type="component" value="Unassembled WGS sequence"/>
</dbReference>
<feature type="compositionally biased region" description="Low complexity" evidence="1">
    <location>
        <begin position="84"/>
        <end position="100"/>
    </location>
</feature>
<comment type="caution">
    <text evidence="2">The sequence shown here is derived from an EMBL/GenBank/DDBJ whole genome shotgun (WGS) entry which is preliminary data.</text>
</comment>
<dbReference type="RefSeq" id="XP_636238.1">
    <property type="nucleotide sequence ID" value="XM_631146.1"/>
</dbReference>
<name>Q54HJ5_DICDI</name>
<dbReference type="HOGENOM" id="CLU_1565770_0_0_1"/>
<dbReference type="EMBL" id="AAFI02000140">
    <property type="protein sequence ID" value="EAL62740.1"/>
    <property type="molecule type" value="Genomic_DNA"/>
</dbReference>
<evidence type="ECO:0000313" key="2">
    <source>
        <dbReference type="EMBL" id="EAL62740.1"/>
    </source>
</evidence>
<dbReference type="AlphaFoldDB" id="Q54HJ5"/>
<protein>
    <submittedName>
        <fullName evidence="2">Uncharacterized protein</fullName>
    </submittedName>
</protein>
<evidence type="ECO:0000256" key="1">
    <source>
        <dbReference type="SAM" id="MobiDB-lite"/>
    </source>
</evidence>
<dbReference type="PaxDb" id="44689-DDB0216098"/>